<proteinExistence type="predicted"/>
<evidence type="ECO:0000313" key="1">
    <source>
        <dbReference type="EMBL" id="KAK4300251.1"/>
    </source>
</evidence>
<reference evidence="1" key="1">
    <citation type="submission" date="2023-11" db="EMBL/GenBank/DDBJ databases">
        <title>Genome assemblies of two species of porcelain crab, Petrolisthes cinctipes and Petrolisthes manimaculis (Anomura: Porcellanidae).</title>
        <authorList>
            <person name="Angst P."/>
        </authorList>
    </citation>
    <scope>NUCLEOTIDE SEQUENCE</scope>
    <source>
        <strain evidence="1">PB745_02</strain>
        <tissue evidence="1">Gill</tissue>
    </source>
</reference>
<name>A0AAE1P3V5_9EUCA</name>
<dbReference type="Proteomes" id="UP001292094">
    <property type="component" value="Unassembled WGS sequence"/>
</dbReference>
<gene>
    <name evidence="1" type="ORF">Pmani_027538</name>
</gene>
<evidence type="ECO:0000313" key="2">
    <source>
        <dbReference type="Proteomes" id="UP001292094"/>
    </source>
</evidence>
<sequence length="152" mass="18164">MWKSRQLEPCWIVGATTEIKRIYEPPVKQEQLDSRVMKVDNGDGGAWQVQCKSGYSFWAHWWDQCQYSILSTNDDVKFVTDSPWQRTWTNNRRVKSHKKTSRRARGEESNWLRPLVQLASQTSDKKLEDEGRRKGYKFREYKFRGPLYRLSI</sequence>
<dbReference type="AlphaFoldDB" id="A0AAE1P3V5"/>
<accession>A0AAE1P3V5</accession>
<dbReference type="EMBL" id="JAWZYT010003091">
    <property type="protein sequence ID" value="KAK4300251.1"/>
    <property type="molecule type" value="Genomic_DNA"/>
</dbReference>
<comment type="caution">
    <text evidence="1">The sequence shown here is derived from an EMBL/GenBank/DDBJ whole genome shotgun (WGS) entry which is preliminary data.</text>
</comment>
<protein>
    <submittedName>
        <fullName evidence="1">Uncharacterized protein</fullName>
    </submittedName>
</protein>
<organism evidence="1 2">
    <name type="scientific">Petrolisthes manimaculis</name>
    <dbReference type="NCBI Taxonomy" id="1843537"/>
    <lineage>
        <taxon>Eukaryota</taxon>
        <taxon>Metazoa</taxon>
        <taxon>Ecdysozoa</taxon>
        <taxon>Arthropoda</taxon>
        <taxon>Crustacea</taxon>
        <taxon>Multicrustacea</taxon>
        <taxon>Malacostraca</taxon>
        <taxon>Eumalacostraca</taxon>
        <taxon>Eucarida</taxon>
        <taxon>Decapoda</taxon>
        <taxon>Pleocyemata</taxon>
        <taxon>Anomura</taxon>
        <taxon>Galatheoidea</taxon>
        <taxon>Porcellanidae</taxon>
        <taxon>Petrolisthes</taxon>
    </lineage>
</organism>
<keyword evidence="2" id="KW-1185">Reference proteome</keyword>